<name>A0ABZ1RW04_9ACTN</name>
<keyword evidence="3" id="KW-1185">Reference proteome</keyword>
<organism evidence="2 3">
    <name type="scientific">Streptomyces goshikiensis</name>
    <dbReference type="NCBI Taxonomy" id="1942"/>
    <lineage>
        <taxon>Bacteria</taxon>
        <taxon>Bacillati</taxon>
        <taxon>Actinomycetota</taxon>
        <taxon>Actinomycetes</taxon>
        <taxon>Kitasatosporales</taxon>
        <taxon>Streptomycetaceae</taxon>
        <taxon>Streptomyces</taxon>
    </lineage>
</organism>
<sequence>MDVLPVLLIGDPLEIHRRLQHPDGGVLAAGGVEDFGVGEASAGRRGGGQDDRRVQGPAGCEGVGELHHMFLFHVPGADGQPRKHLLSALVRFQHELAEVGGDGGQVRHRPDPALREKPGEAGPETGGEDLAVVTPHAATQLQRDGARHLQDCLVGAVQEQDPARHQVDEDQAVGVGAEGDQPRVGCLDIGELLAGEELCSRVQGSDPGRGPGRERGYGRRGFVQQ</sequence>
<evidence type="ECO:0000313" key="2">
    <source>
        <dbReference type="EMBL" id="WUO50655.1"/>
    </source>
</evidence>
<feature type="region of interest" description="Disordered" evidence="1">
    <location>
        <begin position="200"/>
        <end position="225"/>
    </location>
</feature>
<accession>A0ABZ1RW04</accession>
<evidence type="ECO:0000313" key="3">
    <source>
        <dbReference type="Proteomes" id="UP001432075"/>
    </source>
</evidence>
<gene>
    <name evidence="2" type="ORF">OHU17_35155</name>
</gene>
<feature type="region of interest" description="Disordered" evidence="1">
    <location>
        <begin position="100"/>
        <end position="126"/>
    </location>
</feature>
<feature type="compositionally biased region" description="Basic and acidic residues" evidence="1">
    <location>
        <begin position="108"/>
        <end position="119"/>
    </location>
</feature>
<dbReference type="EMBL" id="CP108057">
    <property type="protein sequence ID" value="WUO50655.1"/>
    <property type="molecule type" value="Genomic_DNA"/>
</dbReference>
<reference evidence="2" key="1">
    <citation type="submission" date="2022-10" db="EMBL/GenBank/DDBJ databases">
        <title>The complete genomes of actinobacterial strains from the NBC collection.</title>
        <authorList>
            <person name="Joergensen T.S."/>
            <person name="Alvarez Arevalo M."/>
            <person name="Sterndorff E.B."/>
            <person name="Faurdal D."/>
            <person name="Vuksanovic O."/>
            <person name="Mourched A.-S."/>
            <person name="Charusanti P."/>
            <person name="Shaw S."/>
            <person name="Blin K."/>
            <person name="Weber T."/>
        </authorList>
    </citation>
    <scope>NUCLEOTIDE SEQUENCE</scope>
    <source>
        <strain evidence="2">NBC_00283</strain>
    </source>
</reference>
<dbReference type="Proteomes" id="UP001432075">
    <property type="component" value="Chromosome"/>
</dbReference>
<protein>
    <submittedName>
        <fullName evidence="2">Uncharacterized protein</fullName>
    </submittedName>
</protein>
<evidence type="ECO:0000256" key="1">
    <source>
        <dbReference type="SAM" id="MobiDB-lite"/>
    </source>
</evidence>
<proteinExistence type="predicted"/>
<dbReference type="RefSeq" id="WP_328777403.1">
    <property type="nucleotide sequence ID" value="NZ_CP108057.1"/>
</dbReference>